<dbReference type="EMBL" id="QGKW02002005">
    <property type="protein sequence ID" value="KAF2540596.1"/>
    <property type="molecule type" value="Genomic_DNA"/>
</dbReference>
<dbReference type="AlphaFoldDB" id="A0A8S9G7Y0"/>
<evidence type="ECO:0000313" key="3">
    <source>
        <dbReference type="Proteomes" id="UP000712281"/>
    </source>
</evidence>
<evidence type="ECO:0000256" key="1">
    <source>
        <dbReference type="SAM" id="MobiDB-lite"/>
    </source>
</evidence>
<sequence>MGNYSEDENSYDSIQGSDLDETDQAWSSEEDDCDGSCSDDDYSISEYGDEPGDECHGEEIERNDPEADQEDSWQEEADSEISLEETNEHDEDFSKTEDVDGGEACSQSGETENEEESHAEERAWCDYSDQEDDPQGETSSQISVEDYGDRPDPQQDIAEEEDPLNEAGRYDDQPGYIHFAGHHQGPEAYLCWEKDMGHWFDSNQIHEEENTDIAEDTLTEDAFRQWERDAYWRLDHDEPEATWEEMKELLYEEYVKGAGDEIWNQIRVYTNPEPRRLILATRLNRKVKKAPPKEPSLLKHLSGEDGTMTSSILLQEEPPDQSTNRQAVPLDAPIKLQNQEVPATEVHSKECISTTRRNFIMKPMFTEGQLNHSSLRLGVTRKNFTEEEVMDFTNWRFLSPSSSEYQLSEVDFSPTMKCPSPESIMGFNMNVLAFQKARNQKNWSRENQDAVNFPKPAKPTSIMESCNLFNLARTKPFYGS</sequence>
<name>A0A8S9G7Y0_BRACR</name>
<accession>A0A8S9G7Y0</accession>
<dbReference type="Proteomes" id="UP000712281">
    <property type="component" value="Unassembled WGS sequence"/>
</dbReference>
<evidence type="ECO:0000313" key="2">
    <source>
        <dbReference type="EMBL" id="KAF2540596.1"/>
    </source>
</evidence>
<comment type="caution">
    <text evidence="2">The sequence shown here is derived from an EMBL/GenBank/DDBJ whole genome shotgun (WGS) entry which is preliminary data.</text>
</comment>
<feature type="compositionally biased region" description="Basic and acidic residues" evidence="1">
    <location>
        <begin position="53"/>
        <end position="65"/>
    </location>
</feature>
<proteinExistence type="predicted"/>
<feature type="region of interest" description="Disordered" evidence="1">
    <location>
        <begin position="1"/>
        <end position="157"/>
    </location>
</feature>
<organism evidence="2 3">
    <name type="scientific">Brassica cretica</name>
    <name type="common">Mustard</name>
    <dbReference type="NCBI Taxonomy" id="69181"/>
    <lineage>
        <taxon>Eukaryota</taxon>
        <taxon>Viridiplantae</taxon>
        <taxon>Streptophyta</taxon>
        <taxon>Embryophyta</taxon>
        <taxon>Tracheophyta</taxon>
        <taxon>Spermatophyta</taxon>
        <taxon>Magnoliopsida</taxon>
        <taxon>eudicotyledons</taxon>
        <taxon>Gunneridae</taxon>
        <taxon>Pentapetalae</taxon>
        <taxon>rosids</taxon>
        <taxon>malvids</taxon>
        <taxon>Brassicales</taxon>
        <taxon>Brassicaceae</taxon>
        <taxon>Brassiceae</taxon>
        <taxon>Brassica</taxon>
    </lineage>
</organism>
<reference evidence="2" key="1">
    <citation type="submission" date="2019-12" db="EMBL/GenBank/DDBJ databases">
        <title>Genome sequencing and annotation of Brassica cretica.</title>
        <authorList>
            <person name="Studholme D.J."/>
            <person name="Sarris P.F."/>
        </authorList>
    </citation>
    <scope>NUCLEOTIDE SEQUENCE</scope>
    <source>
        <strain evidence="2">PFS-001/15</strain>
        <tissue evidence="2">Leaf</tissue>
    </source>
</reference>
<feature type="compositionally biased region" description="Acidic residues" evidence="1">
    <location>
        <begin position="18"/>
        <end position="52"/>
    </location>
</feature>
<protein>
    <submittedName>
        <fullName evidence="2">Uncharacterized protein</fullName>
    </submittedName>
</protein>
<gene>
    <name evidence="2" type="ORF">F2Q68_00031598</name>
</gene>
<feature type="compositionally biased region" description="Acidic residues" evidence="1">
    <location>
        <begin position="1"/>
        <end position="10"/>
    </location>
</feature>
<feature type="compositionally biased region" description="Acidic residues" evidence="1">
    <location>
        <begin position="66"/>
        <end position="91"/>
    </location>
</feature>